<dbReference type="InterPro" id="IPR043741">
    <property type="entry name" value="DUF5686"/>
</dbReference>
<dbReference type="Proteomes" id="UP000251402">
    <property type="component" value="Chromosome"/>
</dbReference>
<evidence type="ECO:0000313" key="1">
    <source>
        <dbReference type="EMBL" id="QEM09658.1"/>
    </source>
</evidence>
<dbReference type="Gene3D" id="2.60.40.1120">
    <property type="entry name" value="Carboxypeptidase-like, regulatory domain"/>
    <property type="match status" value="1"/>
</dbReference>
<keyword evidence="2" id="KW-1185">Reference proteome</keyword>
<dbReference type="EMBL" id="CP043450">
    <property type="protein sequence ID" value="QEM09658.1"/>
    <property type="molecule type" value="Genomic_DNA"/>
</dbReference>
<name>A0A5C1HXU6_9SPHI</name>
<dbReference type="AlphaFoldDB" id="A0A5C1HXU6"/>
<dbReference type="Pfam" id="PF18939">
    <property type="entry name" value="DUF5686"/>
    <property type="match status" value="1"/>
</dbReference>
<dbReference type="KEGG" id="mrub:DEO27_006350"/>
<dbReference type="SUPFAM" id="SSF49464">
    <property type="entry name" value="Carboxypeptidase regulatory domain-like"/>
    <property type="match status" value="1"/>
</dbReference>
<dbReference type="Pfam" id="PF13715">
    <property type="entry name" value="CarbopepD_reg_2"/>
    <property type="match status" value="1"/>
</dbReference>
<dbReference type="GO" id="GO:0004180">
    <property type="term" value="F:carboxypeptidase activity"/>
    <property type="evidence" value="ECO:0007669"/>
    <property type="project" value="UniProtKB-KW"/>
</dbReference>
<dbReference type="OrthoDB" id="983143at2"/>
<organism evidence="1 2">
    <name type="scientific">Mucilaginibacter rubeus</name>
    <dbReference type="NCBI Taxonomy" id="2027860"/>
    <lineage>
        <taxon>Bacteria</taxon>
        <taxon>Pseudomonadati</taxon>
        <taxon>Bacteroidota</taxon>
        <taxon>Sphingobacteriia</taxon>
        <taxon>Sphingobacteriales</taxon>
        <taxon>Sphingobacteriaceae</taxon>
        <taxon>Mucilaginibacter</taxon>
    </lineage>
</organism>
<proteinExistence type="predicted"/>
<accession>A0A5C1HXU6</accession>
<evidence type="ECO:0000313" key="2">
    <source>
        <dbReference type="Proteomes" id="UP000251402"/>
    </source>
</evidence>
<reference evidence="1" key="1">
    <citation type="submission" date="2019-08" db="EMBL/GenBank/DDBJ databases">
        <title>Comparative genome analysis confer to the adaptation heavy metal polluted environment.</title>
        <authorList>
            <person name="Li Y."/>
        </authorList>
    </citation>
    <scope>NUCLEOTIDE SEQUENCE [LARGE SCALE GENOMIC DNA]</scope>
    <source>
        <strain evidence="1">P1</strain>
    </source>
</reference>
<protein>
    <submittedName>
        <fullName evidence="1">Carboxypeptidase-like regulatory domain-containing protein</fullName>
    </submittedName>
</protein>
<sequence>MYHNLLSSFDISSRVSGSTRCLFPYTSWLLLVVILCPLYGRAQQADSLKKSSSQVVTSVKGQVVDDASGQPLPGINVKLVGGKYGTIADPDGKFEVNAPGAFTHVSFSYIGYQTITKVIKAGQVNVLHIRLHGSQTQLKEVTVVSGKKQRYRNKGNPAVELIQQVIDHKKQNRMESADYLQYDQYERINLSFIDVPSKLMNSRYFKMYQFMLDTIKNNGQTQVLLPAYLSEKQYQNYYRKDPAKSISVLKAQKEANILKFIDTAGLDIYMNRLYGNNIDIYDNNVFIITNQFLSPIADHSPNYYKFFITDTIQTGKEKLIELSFTPRTKGDLLFEGKLLVSMTGNYAVRGCELDVNKQININFMRTLKITLDFEQNPNGRYFLSKSDVKADFGILKNKGLGFMGERTVVFSNYVTDKPLPATFYEGKELQIAPDADKPDTSYWTHNRPDTLSDHQSKMYPRISKLEKMPQFKRATWFAATFTGGYAKAGPVLIGPIGTIYSRDSQEGSRFQLGGRTNPELSKSIYFEGFGAYGSRDKAFKYNIATFYSFNKTPFYRYPNDYLKASYLNDVDVPGRDLSTINQQAALASFSTGKTIYWLYSKIAKIEYVKDFENHFSFDLAFRNWNQRPAASLLFEYNNDANTLVHDLTTSELNLAFRYAPHEQILQGTVYRRTVYSKYPILNLQINHGFKGLFNGAYDFTSVKASIFRRFYLSQLGYTDITVLGNYLVGKVPFPLLNIAPANQSLAYDEDAYNQQTYLEFISDHYAGINLTHSFSGFLLNKIPLIKHLKWREFLSAKVLFGGLRNENNPLYSPNLFRFPVGGNGANGTYALGTKPYIEAGVGIGNIFKFLRIDGIKRFNYLDHPGAAEYGVKFSFAPDF</sequence>
<gene>
    <name evidence="1" type="ORF">DEO27_006350</name>
</gene>
<dbReference type="InterPro" id="IPR008969">
    <property type="entry name" value="CarboxyPept-like_regulatory"/>
</dbReference>